<dbReference type="InterPro" id="IPR001789">
    <property type="entry name" value="Sig_transdc_resp-reg_receiver"/>
</dbReference>
<dbReference type="EMBL" id="JBHUDG010000005">
    <property type="protein sequence ID" value="MFD1629547.1"/>
    <property type="molecule type" value="Genomic_DNA"/>
</dbReference>
<evidence type="ECO:0000313" key="3">
    <source>
        <dbReference type="EMBL" id="MFD1629547.1"/>
    </source>
</evidence>
<keyword evidence="4" id="KW-1185">Reference proteome</keyword>
<proteinExistence type="predicted"/>
<evidence type="ECO:0000259" key="2">
    <source>
        <dbReference type="PROSITE" id="PS50110"/>
    </source>
</evidence>
<protein>
    <submittedName>
        <fullName evidence="3">Response regulator</fullName>
    </submittedName>
</protein>
<gene>
    <name evidence="3" type="ORF">ACFSAH_06640</name>
</gene>
<dbReference type="PROSITE" id="PS50110">
    <property type="entry name" value="RESPONSE_REGULATORY"/>
    <property type="match status" value="1"/>
</dbReference>
<feature type="modified residue" description="4-aspartylphosphate" evidence="1">
    <location>
        <position position="59"/>
    </location>
</feature>
<accession>A0ABW4IAW3</accession>
<name>A0ABW4IAW3_9SPHI</name>
<dbReference type="Proteomes" id="UP001597118">
    <property type="component" value="Unassembled WGS sequence"/>
</dbReference>
<feature type="domain" description="Response regulatory" evidence="2">
    <location>
        <begin position="4"/>
        <end position="93"/>
    </location>
</feature>
<dbReference type="RefSeq" id="WP_379661928.1">
    <property type="nucleotide sequence ID" value="NZ_JBHUDG010000005.1"/>
</dbReference>
<organism evidence="3 4">
    <name type="scientific">Pseudopedobacter beijingensis</name>
    <dbReference type="NCBI Taxonomy" id="1207056"/>
    <lineage>
        <taxon>Bacteria</taxon>
        <taxon>Pseudomonadati</taxon>
        <taxon>Bacteroidota</taxon>
        <taxon>Sphingobacteriia</taxon>
        <taxon>Sphingobacteriales</taxon>
        <taxon>Sphingobacteriaceae</taxon>
        <taxon>Pseudopedobacter</taxon>
    </lineage>
</organism>
<evidence type="ECO:0000256" key="1">
    <source>
        <dbReference type="PROSITE-ProRule" id="PRU00169"/>
    </source>
</evidence>
<dbReference type="InterPro" id="IPR011006">
    <property type="entry name" value="CheY-like_superfamily"/>
</dbReference>
<dbReference type="Gene3D" id="3.40.50.2300">
    <property type="match status" value="1"/>
</dbReference>
<comment type="caution">
    <text evidence="3">The sequence shown here is derived from an EMBL/GenBank/DDBJ whole genome shotgun (WGS) entry which is preliminary data.</text>
</comment>
<reference evidence="4" key="1">
    <citation type="journal article" date="2019" name="Int. J. Syst. Evol. Microbiol.">
        <title>The Global Catalogue of Microorganisms (GCM) 10K type strain sequencing project: providing services to taxonomists for standard genome sequencing and annotation.</title>
        <authorList>
            <consortium name="The Broad Institute Genomics Platform"/>
            <consortium name="The Broad Institute Genome Sequencing Center for Infectious Disease"/>
            <person name="Wu L."/>
            <person name="Ma J."/>
        </authorList>
    </citation>
    <scope>NUCLEOTIDE SEQUENCE [LARGE SCALE GENOMIC DNA]</scope>
    <source>
        <strain evidence="4">CCUG 53762</strain>
    </source>
</reference>
<evidence type="ECO:0000313" key="4">
    <source>
        <dbReference type="Proteomes" id="UP001597118"/>
    </source>
</evidence>
<dbReference type="SUPFAM" id="SSF52172">
    <property type="entry name" value="CheY-like"/>
    <property type="match status" value="1"/>
</dbReference>
<dbReference type="Pfam" id="PF00072">
    <property type="entry name" value="Response_reg"/>
    <property type="match status" value="1"/>
</dbReference>
<keyword evidence="1" id="KW-0597">Phosphoprotein</keyword>
<sequence length="93" mass="11008">MDFSFFIVDDRELDCYIAEKIIEKTQRSYERRSFHEANACLDHIKSREFSNNITVILLDIMMPIMNGFEFLDAFEALSEDMKSQYRVVPITTL</sequence>